<dbReference type="Proteomes" id="UP000736335">
    <property type="component" value="Unassembled WGS sequence"/>
</dbReference>
<keyword evidence="2" id="KW-1185">Reference proteome</keyword>
<name>A0A9P6HQB7_9AGAM</name>
<organism evidence="1 2">
    <name type="scientific">Thelephora terrestris</name>
    <dbReference type="NCBI Taxonomy" id="56493"/>
    <lineage>
        <taxon>Eukaryota</taxon>
        <taxon>Fungi</taxon>
        <taxon>Dikarya</taxon>
        <taxon>Basidiomycota</taxon>
        <taxon>Agaricomycotina</taxon>
        <taxon>Agaricomycetes</taxon>
        <taxon>Thelephorales</taxon>
        <taxon>Thelephoraceae</taxon>
        <taxon>Thelephora</taxon>
    </lineage>
</organism>
<reference evidence="1" key="1">
    <citation type="journal article" date="2020" name="Nat. Commun.">
        <title>Large-scale genome sequencing of mycorrhizal fungi provides insights into the early evolution of symbiotic traits.</title>
        <authorList>
            <person name="Miyauchi S."/>
            <person name="Kiss E."/>
            <person name="Kuo A."/>
            <person name="Drula E."/>
            <person name="Kohler A."/>
            <person name="Sanchez-Garcia M."/>
            <person name="Morin E."/>
            <person name="Andreopoulos B."/>
            <person name="Barry K.W."/>
            <person name="Bonito G."/>
            <person name="Buee M."/>
            <person name="Carver A."/>
            <person name="Chen C."/>
            <person name="Cichocki N."/>
            <person name="Clum A."/>
            <person name="Culley D."/>
            <person name="Crous P.W."/>
            <person name="Fauchery L."/>
            <person name="Girlanda M."/>
            <person name="Hayes R.D."/>
            <person name="Keri Z."/>
            <person name="LaButti K."/>
            <person name="Lipzen A."/>
            <person name="Lombard V."/>
            <person name="Magnuson J."/>
            <person name="Maillard F."/>
            <person name="Murat C."/>
            <person name="Nolan M."/>
            <person name="Ohm R.A."/>
            <person name="Pangilinan J."/>
            <person name="Pereira M.F."/>
            <person name="Perotto S."/>
            <person name="Peter M."/>
            <person name="Pfister S."/>
            <person name="Riley R."/>
            <person name="Sitrit Y."/>
            <person name="Stielow J.B."/>
            <person name="Szollosi G."/>
            <person name="Zifcakova L."/>
            <person name="Stursova M."/>
            <person name="Spatafora J.W."/>
            <person name="Tedersoo L."/>
            <person name="Vaario L.M."/>
            <person name="Yamada A."/>
            <person name="Yan M."/>
            <person name="Wang P."/>
            <person name="Xu J."/>
            <person name="Bruns T."/>
            <person name="Baldrian P."/>
            <person name="Vilgalys R."/>
            <person name="Dunand C."/>
            <person name="Henrissat B."/>
            <person name="Grigoriev I.V."/>
            <person name="Hibbett D."/>
            <person name="Nagy L.G."/>
            <person name="Martin F.M."/>
        </authorList>
    </citation>
    <scope>NUCLEOTIDE SEQUENCE</scope>
    <source>
        <strain evidence="1">UH-Tt-Lm1</strain>
    </source>
</reference>
<dbReference type="EMBL" id="WIUZ02000001">
    <property type="protein sequence ID" value="KAF9792471.1"/>
    <property type="molecule type" value="Genomic_DNA"/>
</dbReference>
<comment type="caution">
    <text evidence="1">The sequence shown here is derived from an EMBL/GenBank/DDBJ whole genome shotgun (WGS) entry which is preliminary data.</text>
</comment>
<dbReference type="OrthoDB" id="3237970at2759"/>
<evidence type="ECO:0000313" key="1">
    <source>
        <dbReference type="EMBL" id="KAF9792471.1"/>
    </source>
</evidence>
<dbReference type="AlphaFoldDB" id="A0A9P6HQB7"/>
<proteinExistence type="predicted"/>
<evidence type="ECO:0000313" key="2">
    <source>
        <dbReference type="Proteomes" id="UP000736335"/>
    </source>
</evidence>
<gene>
    <name evidence="1" type="ORF">BJ322DRAFT_1029431</name>
</gene>
<protein>
    <submittedName>
        <fullName evidence="1">Uncharacterized protein</fullName>
    </submittedName>
</protein>
<sequence>MRASLPRLVARVIAKSEVASQNASKVYPAPLASKGPRVTTYNLLLQQKAEAGADYPANIRLEPPLVKTTLARVPADIRAELKDYLRER</sequence>
<reference evidence="1" key="2">
    <citation type="submission" date="2020-11" db="EMBL/GenBank/DDBJ databases">
        <authorList>
            <consortium name="DOE Joint Genome Institute"/>
            <person name="Kuo A."/>
            <person name="Miyauchi S."/>
            <person name="Kiss E."/>
            <person name="Drula E."/>
            <person name="Kohler A."/>
            <person name="Sanchez-Garcia M."/>
            <person name="Andreopoulos B."/>
            <person name="Barry K.W."/>
            <person name="Bonito G."/>
            <person name="Buee M."/>
            <person name="Carver A."/>
            <person name="Chen C."/>
            <person name="Cichocki N."/>
            <person name="Clum A."/>
            <person name="Culley D."/>
            <person name="Crous P.W."/>
            <person name="Fauchery L."/>
            <person name="Girlanda M."/>
            <person name="Hayes R."/>
            <person name="Keri Z."/>
            <person name="Labutti K."/>
            <person name="Lipzen A."/>
            <person name="Lombard V."/>
            <person name="Magnuson J."/>
            <person name="Maillard F."/>
            <person name="Morin E."/>
            <person name="Murat C."/>
            <person name="Nolan M."/>
            <person name="Ohm R."/>
            <person name="Pangilinan J."/>
            <person name="Pereira M."/>
            <person name="Perotto S."/>
            <person name="Peter M."/>
            <person name="Riley R."/>
            <person name="Sitrit Y."/>
            <person name="Stielow B."/>
            <person name="Szollosi G."/>
            <person name="Zifcakova L."/>
            <person name="Stursova M."/>
            <person name="Spatafora J.W."/>
            <person name="Tedersoo L."/>
            <person name="Vaario L.-M."/>
            <person name="Yamada A."/>
            <person name="Yan M."/>
            <person name="Wang P."/>
            <person name="Xu J."/>
            <person name="Bruns T."/>
            <person name="Baldrian P."/>
            <person name="Vilgalys R."/>
            <person name="Henrissat B."/>
            <person name="Grigoriev I.V."/>
            <person name="Hibbett D."/>
            <person name="Nagy L.G."/>
            <person name="Martin F.M."/>
        </authorList>
    </citation>
    <scope>NUCLEOTIDE SEQUENCE</scope>
    <source>
        <strain evidence="1">UH-Tt-Lm1</strain>
    </source>
</reference>
<accession>A0A9P6HQB7</accession>